<comment type="caution">
    <text evidence="2">The sequence shown here is derived from an EMBL/GenBank/DDBJ whole genome shotgun (WGS) entry which is preliminary data.</text>
</comment>
<reference evidence="2" key="1">
    <citation type="submission" date="2021-03" db="EMBL/GenBank/DDBJ databases">
        <authorList>
            <person name="Bekaert M."/>
        </authorList>
    </citation>
    <scope>NUCLEOTIDE SEQUENCE</scope>
</reference>
<accession>A0A8S3UQR0</accession>
<evidence type="ECO:0000256" key="1">
    <source>
        <dbReference type="SAM" id="SignalP"/>
    </source>
</evidence>
<proteinExistence type="predicted"/>
<dbReference type="PANTHER" id="PTHR24024">
    <property type="entry name" value="PULMONARY SURFACTANT-ASSOCIATED PROTEIN A"/>
    <property type="match status" value="1"/>
</dbReference>
<dbReference type="OrthoDB" id="6086925at2759"/>
<protein>
    <submittedName>
        <fullName evidence="2">Uncharacterized protein</fullName>
    </submittedName>
</protein>
<feature type="chain" id="PRO_5035714710" evidence="1">
    <location>
        <begin position="21"/>
        <end position="253"/>
    </location>
</feature>
<dbReference type="AlphaFoldDB" id="A0A8S3UQR0"/>
<name>A0A8S3UQR0_MYTED</name>
<keyword evidence="1" id="KW-0732">Signal</keyword>
<organism evidence="2 3">
    <name type="scientific">Mytilus edulis</name>
    <name type="common">Blue mussel</name>
    <dbReference type="NCBI Taxonomy" id="6550"/>
    <lineage>
        <taxon>Eukaryota</taxon>
        <taxon>Metazoa</taxon>
        <taxon>Spiralia</taxon>
        <taxon>Lophotrochozoa</taxon>
        <taxon>Mollusca</taxon>
        <taxon>Bivalvia</taxon>
        <taxon>Autobranchia</taxon>
        <taxon>Pteriomorphia</taxon>
        <taxon>Mytilida</taxon>
        <taxon>Mytiloidea</taxon>
        <taxon>Mytilidae</taxon>
        <taxon>Mytilinae</taxon>
        <taxon>Mytilus</taxon>
    </lineage>
</organism>
<sequence>MLRAFLLIFGLLFVFGRQDADNDQYRRLLLNDPDVIDNRLAHLESTLLTVSQNLQSVTSSLTDLQTKYTHQEGVIVTVQNELAAEKAQHIRDIQNLQSYAAGEKYYYSSAYRGGASNMLCLPDNPDLSNTTGGGSSYIYGTEFNDNYLIAGAVNEDVSCALCRSTNTSSSVMFPGRKTCYTGWKEEYNGIIMSSAYSHSSSPYICVDANPIYVNGGQRSNDEHLLYVTNLKCGSIPCPPYTDNVHVNCVVCSK</sequence>
<dbReference type="EMBL" id="CAJPWZ010002848">
    <property type="protein sequence ID" value="CAG2246237.1"/>
    <property type="molecule type" value="Genomic_DNA"/>
</dbReference>
<gene>
    <name evidence="2" type="ORF">MEDL_58220</name>
</gene>
<dbReference type="PANTHER" id="PTHR24024:SF18">
    <property type="entry name" value="SHORT-CHAIN COLLAGEN C4-LIKE"/>
    <property type="match status" value="1"/>
</dbReference>
<dbReference type="Proteomes" id="UP000683360">
    <property type="component" value="Unassembled WGS sequence"/>
</dbReference>
<keyword evidence="3" id="KW-1185">Reference proteome</keyword>
<feature type="signal peptide" evidence="1">
    <location>
        <begin position="1"/>
        <end position="20"/>
    </location>
</feature>
<evidence type="ECO:0000313" key="2">
    <source>
        <dbReference type="EMBL" id="CAG2246237.1"/>
    </source>
</evidence>
<evidence type="ECO:0000313" key="3">
    <source>
        <dbReference type="Proteomes" id="UP000683360"/>
    </source>
</evidence>
<dbReference type="GO" id="GO:0005615">
    <property type="term" value="C:extracellular space"/>
    <property type="evidence" value="ECO:0007669"/>
    <property type="project" value="TreeGrafter"/>
</dbReference>
<dbReference type="InterPro" id="IPR051077">
    <property type="entry name" value="Ca-dependent_lectin"/>
</dbReference>